<dbReference type="GO" id="GO:0003677">
    <property type="term" value="F:DNA binding"/>
    <property type="evidence" value="ECO:0007669"/>
    <property type="project" value="InterPro"/>
</dbReference>
<protein>
    <recommendedName>
        <fullName evidence="2">HTH cro/C1-type domain-containing protein</fullName>
    </recommendedName>
</protein>
<gene>
    <name evidence="1" type="ORF">LCGC14_2069700</name>
</gene>
<reference evidence="1" key="1">
    <citation type="journal article" date="2015" name="Nature">
        <title>Complex archaea that bridge the gap between prokaryotes and eukaryotes.</title>
        <authorList>
            <person name="Spang A."/>
            <person name="Saw J.H."/>
            <person name="Jorgensen S.L."/>
            <person name="Zaremba-Niedzwiedzka K."/>
            <person name="Martijn J."/>
            <person name="Lind A.E."/>
            <person name="van Eijk R."/>
            <person name="Schleper C."/>
            <person name="Guy L."/>
            <person name="Ettema T.J."/>
        </authorList>
    </citation>
    <scope>NUCLEOTIDE SEQUENCE</scope>
</reference>
<dbReference type="InterPro" id="IPR010982">
    <property type="entry name" value="Lambda_DNA-bd_dom_sf"/>
</dbReference>
<name>A0A0F9GX68_9ZZZZ</name>
<evidence type="ECO:0008006" key="2">
    <source>
        <dbReference type="Google" id="ProtNLM"/>
    </source>
</evidence>
<dbReference type="AlphaFoldDB" id="A0A0F9GX68"/>
<evidence type="ECO:0000313" key="1">
    <source>
        <dbReference type="EMBL" id="KKL73960.1"/>
    </source>
</evidence>
<dbReference type="SUPFAM" id="SSF47413">
    <property type="entry name" value="lambda repressor-like DNA-binding domains"/>
    <property type="match status" value="1"/>
</dbReference>
<sequence length="68" mass="7844">MPNRIPQRLALYNLETARKLSTKLGISRQWAYQILGGHLTVETAKKIAKVIDLPWHVVYEWRGNSKGK</sequence>
<proteinExistence type="predicted"/>
<dbReference type="EMBL" id="LAZR01024802">
    <property type="protein sequence ID" value="KKL73960.1"/>
    <property type="molecule type" value="Genomic_DNA"/>
</dbReference>
<comment type="caution">
    <text evidence="1">The sequence shown here is derived from an EMBL/GenBank/DDBJ whole genome shotgun (WGS) entry which is preliminary data.</text>
</comment>
<accession>A0A0F9GX68</accession>
<organism evidence="1">
    <name type="scientific">marine sediment metagenome</name>
    <dbReference type="NCBI Taxonomy" id="412755"/>
    <lineage>
        <taxon>unclassified sequences</taxon>
        <taxon>metagenomes</taxon>
        <taxon>ecological metagenomes</taxon>
    </lineage>
</organism>